<evidence type="ECO:0000313" key="2">
    <source>
        <dbReference type="EMBL" id="OLP80387.1"/>
    </source>
</evidence>
<comment type="caution">
    <text evidence="2">The sequence shown here is derived from an EMBL/GenBank/DDBJ whole genome shotgun (WGS) entry which is preliminary data.</text>
</comment>
<protein>
    <submittedName>
        <fullName evidence="2">Uncharacterized protein</fullName>
    </submittedName>
</protein>
<evidence type="ECO:0000256" key="1">
    <source>
        <dbReference type="SAM" id="MobiDB-lite"/>
    </source>
</evidence>
<dbReference type="AlphaFoldDB" id="A0A1Q9CC35"/>
<reference evidence="2 3" key="1">
    <citation type="submission" date="2016-02" db="EMBL/GenBank/DDBJ databases">
        <title>Genome analysis of coral dinoflagellate symbionts highlights evolutionary adaptations to a symbiotic lifestyle.</title>
        <authorList>
            <person name="Aranda M."/>
            <person name="Li Y."/>
            <person name="Liew Y.J."/>
            <person name="Baumgarten S."/>
            <person name="Simakov O."/>
            <person name="Wilson M."/>
            <person name="Piel J."/>
            <person name="Ashoor H."/>
            <person name="Bougouffa S."/>
            <person name="Bajic V.B."/>
            <person name="Ryu T."/>
            <person name="Ravasi T."/>
            <person name="Bayer T."/>
            <person name="Micklem G."/>
            <person name="Kim H."/>
            <person name="Bhak J."/>
            <person name="Lajeunesse T.C."/>
            <person name="Voolstra C.R."/>
        </authorList>
    </citation>
    <scope>NUCLEOTIDE SEQUENCE [LARGE SCALE GENOMIC DNA]</scope>
    <source>
        <strain evidence="2 3">CCMP2467</strain>
    </source>
</reference>
<feature type="compositionally biased region" description="Acidic residues" evidence="1">
    <location>
        <begin position="328"/>
        <end position="349"/>
    </location>
</feature>
<dbReference type="EMBL" id="LSRX01001385">
    <property type="protein sequence ID" value="OLP80387.1"/>
    <property type="molecule type" value="Genomic_DNA"/>
</dbReference>
<dbReference type="Proteomes" id="UP000186817">
    <property type="component" value="Unassembled WGS sequence"/>
</dbReference>
<dbReference type="OrthoDB" id="428020at2759"/>
<gene>
    <name evidence="2" type="ORF">AK812_SmicGene39208</name>
</gene>
<sequence length="349" mass="39341">MSEPSEAYTRAHNVYSRTPSIFTHVIIGSVKAAGMFASELPGAATYGCFDLGSFKANQSIRSQIGRAKLGRYQSWDLLPRQSDMEARLLFRHGTDEEAFHFCRSLNPIEAKPHKYLTMPAGRLDAMRSGDSSASWLTIPLPHPSTLRPLVSKADKQKAVLLKYDSKNQKKDPNAKALNDTEVVQHAAEIGDEELQPLNYLGRHGSLHKELWHLMDVGRLVTFSPEFNQLAAAMEQRLFTIALVRSSLHEDLLKKELVDWVSQELQRPSNERFYRSHLAPPQRDTVEVAPNTSMRREAPVTNDTGNQGGRQDHEQDEDDEAIPGLLNNPEDEDDEQEEVEEDQDQEEADA</sequence>
<keyword evidence="3" id="KW-1185">Reference proteome</keyword>
<accession>A0A1Q9CC35</accession>
<proteinExistence type="predicted"/>
<name>A0A1Q9CC35_SYMMI</name>
<evidence type="ECO:0000313" key="3">
    <source>
        <dbReference type="Proteomes" id="UP000186817"/>
    </source>
</evidence>
<feature type="region of interest" description="Disordered" evidence="1">
    <location>
        <begin position="271"/>
        <end position="349"/>
    </location>
</feature>
<organism evidence="2 3">
    <name type="scientific">Symbiodinium microadriaticum</name>
    <name type="common">Dinoflagellate</name>
    <name type="synonym">Zooxanthella microadriatica</name>
    <dbReference type="NCBI Taxonomy" id="2951"/>
    <lineage>
        <taxon>Eukaryota</taxon>
        <taxon>Sar</taxon>
        <taxon>Alveolata</taxon>
        <taxon>Dinophyceae</taxon>
        <taxon>Suessiales</taxon>
        <taxon>Symbiodiniaceae</taxon>
        <taxon>Symbiodinium</taxon>
    </lineage>
</organism>